<dbReference type="OrthoDB" id="8444945at2"/>
<sequence length="75" mass="8345">MTAGVEAKPQVMTVLSKHQVKPRDYIVGYFALMSSLAAAESEDEPQLIDELGKVNPEHLAFGREYKARIQQLIGE</sequence>
<dbReference type="EMBL" id="LNTU01000001">
    <property type="protein sequence ID" value="KXF79587.1"/>
    <property type="molecule type" value="Genomic_DNA"/>
</dbReference>
<evidence type="ECO:0000313" key="1">
    <source>
        <dbReference type="EMBL" id="KXF79587.1"/>
    </source>
</evidence>
<proteinExistence type="predicted"/>
<dbReference type="Proteomes" id="UP000070107">
    <property type="component" value="Unassembled WGS sequence"/>
</dbReference>
<gene>
    <name evidence="1" type="ORF">ATN84_05975</name>
</gene>
<dbReference type="AlphaFoldDB" id="A0A135I2B9"/>
<comment type="caution">
    <text evidence="1">The sequence shown here is derived from an EMBL/GenBank/DDBJ whole genome shotgun (WGS) entry which is preliminary data.</text>
</comment>
<reference evidence="1 2" key="1">
    <citation type="submission" date="2015-11" db="EMBL/GenBank/DDBJ databases">
        <title>Draft genome sequence of Paramesorhizobium deserti A-3-E, a strain highly resistant to diverse beta-lactam antibiotics.</title>
        <authorList>
            <person name="Lv R."/>
            <person name="Yang X."/>
            <person name="Fang N."/>
            <person name="Guo J."/>
            <person name="Luo X."/>
            <person name="Peng F."/>
            <person name="Yang R."/>
            <person name="Cui Y."/>
            <person name="Fang C."/>
            <person name="Song Y."/>
        </authorList>
    </citation>
    <scope>NUCLEOTIDE SEQUENCE [LARGE SCALE GENOMIC DNA]</scope>
    <source>
        <strain evidence="1 2">A-3-E</strain>
    </source>
</reference>
<protein>
    <submittedName>
        <fullName evidence="1">Uncharacterized protein</fullName>
    </submittedName>
</protein>
<evidence type="ECO:0000313" key="2">
    <source>
        <dbReference type="Proteomes" id="UP000070107"/>
    </source>
</evidence>
<accession>A0A135I2B9</accession>
<organism evidence="1 2">
    <name type="scientific">Paramesorhizobium deserti</name>
    <dbReference type="NCBI Taxonomy" id="1494590"/>
    <lineage>
        <taxon>Bacteria</taxon>
        <taxon>Pseudomonadati</taxon>
        <taxon>Pseudomonadota</taxon>
        <taxon>Alphaproteobacteria</taxon>
        <taxon>Hyphomicrobiales</taxon>
        <taxon>Phyllobacteriaceae</taxon>
        <taxon>Paramesorhizobium</taxon>
    </lineage>
</organism>
<keyword evidence="2" id="KW-1185">Reference proteome</keyword>
<name>A0A135I2B9_9HYPH</name>